<evidence type="ECO:0000256" key="4">
    <source>
        <dbReference type="ARBA" id="ARBA00022448"/>
    </source>
</evidence>
<dbReference type="SUPFAM" id="SSF81464">
    <property type="entry name" value="Cytochrome c oxidase subunit II-like, transmembrane region"/>
    <property type="match status" value="1"/>
</dbReference>
<evidence type="ECO:0000256" key="9">
    <source>
        <dbReference type="ARBA" id="ARBA00022982"/>
    </source>
</evidence>
<dbReference type="PANTHER" id="PTHR22888">
    <property type="entry name" value="CYTOCHROME C OXIDASE, SUBUNIT II"/>
    <property type="match status" value="1"/>
</dbReference>
<evidence type="ECO:0000256" key="5">
    <source>
        <dbReference type="ARBA" id="ARBA00022475"/>
    </source>
</evidence>
<evidence type="ECO:0000256" key="20">
    <source>
        <dbReference type="SAM" id="Phobius"/>
    </source>
</evidence>
<feature type="domain" description="Cytochrome oxidase subunit II transmembrane region profile" evidence="22">
    <location>
        <begin position="22"/>
        <end position="119"/>
    </location>
</feature>
<keyword evidence="12 20" id="KW-0472">Membrane</keyword>
<evidence type="ECO:0000256" key="17">
    <source>
        <dbReference type="ARBA" id="ARBA00031885"/>
    </source>
</evidence>
<keyword evidence="14" id="KW-0449">Lipoprotein</keyword>
<keyword evidence="8" id="KW-0732">Signal</keyword>
<evidence type="ECO:0000256" key="2">
    <source>
        <dbReference type="ARBA" id="ARBA00007866"/>
    </source>
</evidence>
<evidence type="ECO:0000256" key="15">
    <source>
        <dbReference type="ARBA" id="ARBA00030074"/>
    </source>
</evidence>
<dbReference type="STRING" id="405444.ABB26_12205"/>
<keyword evidence="4" id="KW-0813">Transport</keyword>
<keyword evidence="9" id="KW-0249">Electron transport</keyword>
<organism evidence="23 24">
    <name type="scientific">Stenotrophomonas humi</name>
    <dbReference type="NCBI Taxonomy" id="405444"/>
    <lineage>
        <taxon>Bacteria</taxon>
        <taxon>Pseudomonadati</taxon>
        <taxon>Pseudomonadota</taxon>
        <taxon>Gammaproteobacteria</taxon>
        <taxon>Lysobacterales</taxon>
        <taxon>Lysobacteraceae</taxon>
        <taxon>Stenotrophomonas</taxon>
    </lineage>
</organism>
<dbReference type="InterPro" id="IPR002429">
    <property type="entry name" value="CcO_II-like_C"/>
</dbReference>
<feature type="transmembrane region" description="Helical" evidence="20">
    <location>
        <begin position="88"/>
        <end position="109"/>
    </location>
</feature>
<dbReference type="PANTHER" id="PTHR22888:SF18">
    <property type="entry name" value="CYTOCHROME BO(3) UBIQUINOL OXIDASE SUBUNIT 2"/>
    <property type="match status" value="1"/>
</dbReference>
<keyword evidence="11" id="KW-0560">Oxidoreductase</keyword>
<evidence type="ECO:0000259" key="22">
    <source>
        <dbReference type="PROSITE" id="PS50999"/>
    </source>
</evidence>
<dbReference type="NCBIfam" id="TIGR01433">
    <property type="entry name" value="CyoA"/>
    <property type="match status" value="1"/>
</dbReference>
<dbReference type="Gene3D" id="2.60.40.420">
    <property type="entry name" value="Cupredoxins - blue copper proteins"/>
    <property type="match status" value="1"/>
</dbReference>
<feature type="domain" description="Cytochrome oxidase subunit II copper A binding" evidence="21">
    <location>
        <begin position="125"/>
        <end position="237"/>
    </location>
</feature>
<accession>A0A0R0C1S9</accession>
<keyword evidence="24" id="KW-1185">Reference proteome</keyword>
<dbReference type="InterPro" id="IPR011759">
    <property type="entry name" value="Cyt_c_oxidase_su2_TM_dom"/>
</dbReference>
<dbReference type="OrthoDB" id="9783445at2"/>
<dbReference type="InterPro" id="IPR036257">
    <property type="entry name" value="Cyt_c_oxidase_su2_TM_sf"/>
</dbReference>
<keyword evidence="5" id="KW-1003">Cell membrane</keyword>
<keyword evidence="13" id="KW-0564">Palmitate</keyword>
<dbReference type="Proteomes" id="UP000050864">
    <property type="component" value="Unassembled WGS sequence"/>
</dbReference>
<name>A0A0R0C1S9_9GAMM</name>
<dbReference type="PROSITE" id="PS50857">
    <property type="entry name" value="COX2_CUA"/>
    <property type="match status" value="1"/>
</dbReference>
<reference evidence="23 24" key="1">
    <citation type="submission" date="2015-05" db="EMBL/GenBank/DDBJ databases">
        <title>Genome sequencing and analysis of members of genus Stenotrophomonas.</title>
        <authorList>
            <person name="Patil P.P."/>
            <person name="Midha S."/>
            <person name="Patil P.B."/>
        </authorList>
    </citation>
    <scope>NUCLEOTIDE SEQUENCE [LARGE SCALE GENOMIC DNA]</scope>
    <source>
        <strain evidence="23 24">DSM 18929</strain>
    </source>
</reference>
<dbReference type="PROSITE" id="PS51257">
    <property type="entry name" value="PROKAR_LIPOPROTEIN"/>
    <property type="match status" value="1"/>
</dbReference>
<dbReference type="GO" id="GO:0005507">
    <property type="term" value="F:copper ion binding"/>
    <property type="evidence" value="ECO:0007669"/>
    <property type="project" value="InterPro"/>
</dbReference>
<evidence type="ECO:0000313" key="24">
    <source>
        <dbReference type="Proteomes" id="UP000050864"/>
    </source>
</evidence>
<evidence type="ECO:0000259" key="21">
    <source>
        <dbReference type="PROSITE" id="PS50857"/>
    </source>
</evidence>
<keyword evidence="7 20" id="KW-0812">Transmembrane</keyword>
<dbReference type="InterPro" id="IPR006333">
    <property type="entry name" value="Cyt_o_ubiquinol_oxidase_su2"/>
</dbReference>
<dbReference type="InterPro" id="IPR010514">
    <property type="entry name" value="COX_ARM"/>
</dbReference>
<dbReference type="CDD" id="cd04212">
    <property type="entry name" value="CuRO_UO_II"/>
    <property type="match status" value="1"/>
</dbReference>
<evidence type="ECO:0000256" key="16">
    <source>
        <dbReference type="ARBA" id="ARBA00030198"/>
    </source>
</evidence>
<dbReference type="PROSITE" id="PS50999">
    <property type="entry name" value="COX2_TM"/>
    <property type="match status" value="1"/>
</dbReference>
<dbReference type="GO" id="GO:0004129">
    <property type="term" value="F:cytochrome-c oxidase activity"/>
    <property type="evidence" value="ECO:0007669"/>
    <property type="project" value="InterPro"/>
</dbReference>
<evidence type="ECO:0000256" key="14">
    <source>
        <dbReference type="ARBA" id="ARBA00023288"/>
    </source>
</evidence>
<feature type="region of interest" description="Disordered" evidence="19">
    <location>
        <begin position="338"/>
        <end position="368"/>
    </location>
</feature>
<evidence type="ECO:0000256" key="13">
    <source>
        <dbReference type="ARBA" id="ARBA00023139"/>
    </source>
</evidence>
<dbReference type="GO" id="GO:0016682">
    <property type="term" value="F:oxidoreductase activity, acting on diphenols and related substances as donors, oxygen as acceptor"/>
    <property type="evidence" value="ECO:0007669"/>
    <property type="project" value="InterPro"/>
</dbReference>
<dbReference type="GO" id="GO:0009486">
    <property type="term" value="F:cytochrome bo3 ubiquinol oxidase activity"/>
    <property type="evidence" value="ECO:0007669"/>
    <property type="project" value="InterPro"/>
</dbReference>
<evidence type="ECO:0000256" key="8">
    <source>
        <dbReference type="ARBA" id="ARBA00022729"/>
    </source>
</evidence>
<dbReference type="FunFam" id="1.10.287.90:FF:000002">
    <property type="entry name" value="Ubiquinol oxidase subunit 2"/>
    <property type="match status" value="1"/>
</dbReference>
<evidence type="ECO:0000256" key="12">
    <source>
        <dbReference type="ARBA" id="ARBA00023136"/>
    </source>
</evidence>
<evidence type="ECO:0000256" key="19">
    <source>
        <dbReference type="SAM" id="MobiDB-lite"/>
    </source>
</evidence>
<dbReference type="InterPro" id="IPR034227">
    <property type="entry name" value="CuRO_UO_II"/>
</dbReference>
<dbReference type="InterPro" id="IPR008972">
    <property type="entry name" value="Cupredoxin"/>
</dbReference>
<dbReference type="GO" id="GO:0005886">
    <property type="term" value="C:plasma membrane"/>
    <property type="evidence" value="ECO:0007669"/>
    <property type="project" value="UniProtKB-SubCell"/>
</dbReference>
<evidence type="ECO:0000256" key="18">
    <source>
        <dbReference type="ARBA" id="ARBA00032187"/>
    </source>
</evidence>
<proteinExistence type="inferred from homology"/>
<dbReference type="Pfam" id="PF06481">
    <property type="entry name" value="COX_ARM"/>
    <property type="match status" value="1"/>
</dbReference>
<evidence type="ECO:0000256" key="7">
    <source>
        <dbReference type="ARBA" id="ARBA00022692"/>
    </source>
</evidence>
<keyword evidence="10 20" id="KW-1133">Transmembrane helix</keyword>
<evidence type="ECO:0000256" key="3">
    <source>
        <dbReference type="ARBA" id="ARBA00014692"/>
    </source>
</evidence>
<dbReference type="PATRIC" id="fig|405444.3.peg.1534"/>
<evidence type="ECO:0000256" key="11">
    <source>
        <dbReference type="ARBA" id="ARBA00023002"/>
    </source>
</evidence>
<dbReference type="Gene3D" id="1.10.287.90">
    <property type="match status" value="1"/>
</dbReference>
<protein>
    <recommendedName>
        <fullName evidence="3">Cytochrome bo(3) ubiquinol oxidase subunit 2</fullName>
    </recommendedName>
    <alternativeName>
        <fullName evidence="18">Cytochrome o ubiquinol oxidase subunit 2</fullName>
    </alternativeName>
    <alternativeName>
        <fullName evidence="15">Oxidase bo(3) subunit 2</fullName>
    </alternativeName>
    <alternativeName>
        <fullName evidence="16">Ubiquinol oxidase polypeptide II</fullName>
    </alternativeName>
    <alternativeName>
        <fullName evidence="17">Ubiquinol oxidase subunit 2</fullName>
    </alternativeName>
</protein>
<evidence type="ECO:0000256" key="6">
    <source>
        <dbReference type="ARBA" id="ARBA00022660"/>
    </source>
</evidence>
<evidence type="ECO:0000256" key="10">
    <source>
        <dbReference type="ARBA" id="ARBA00022989"/>
    </source>
</evidence>
<feature type="transmembrane region" description="Helical" evidence="20">
    <location>
        <begin position="12"/>
        <end position="30"/>
    </location>
</feature>
<comment type="similarity">
    <text evidence="2">Belongs to the cytochrome c oxidase subunit 2 family.</text>
</comment>
<evidence type="ECO:0000256" key="1">
    <source>
        <dbReference type="ARBA" id="ARBA00004651"/>
    </source>
</evidence>
<dbReference type="AlphaFoldDB" id="A0A0R0C1S9"/>
<dbReference type="Pfam" id="PF00116">
    <property type="entry name" value="COX2"/>
    <property type="match status" value="1"/>
</dbReference>
<gene>
    <name evidence="23" type="ORF">ABB26_12205</name>
</gene>
<dbReference type="EMBL" id="LDJI01000022">
    <property type="protein sequence ID" value="KRG63440.1"/>
    <property type="molecule type" value="Genomic_DNA"/>
</dbReference>
<comment type="subcellular location">
    <subcellularLocation>
        <location evidence="1">Cell membrane</location>
        <topology evidence="1">Multi-pass membrane protein</topology>
    </subcellularLocation>
</comment>
<dbReference type="SUPFAM" id="SSF49503">
    <property type="entry name" value="Cupredoxins"/>
    <property type="match status" value="1"/>
</dbReference>
<keyword evidence="6" id="KW-0679">Respiratory chain</keyword>
<dbReference type="RefSeq" id="WP_057634506.1">
    <property type="nucleotide sequence ID" value="NZ_LDJI01000022.1"/>
</dbReference>
<feature type="transmembrane region" description="Helical" evidence="20">
    <location>
        <begin position="42"/>
        <end position="68"/>
    </location>
</feature>
<dbReference type="GO" id="GO:0042773">
    <property type="term" value="P:ATP synthesis coupled electron transport"/>
    <property type="evidence" value="ECO:0007669"/>
    <property type="project" value="TreeGrafter"/>
</dbReference>
<dbReference type="InterPro" id="IPR045187">
    <property type="entry name" value="CcO_II"/>
</dbReference>
<evidence type="ECO:0000313" key="23">
    <source>
        <dbReference type="EMBL" id="KRG63440.1"/>
    </source>
</evidence>
<comment type="caution">
    <text evidence="23">The sequence shown here is derived from an EMBL/GenBank/DDBJ whole genome shotgun (WGS) entry which is preliminary data.</text>
</comment>
<sequence length="368" mass="40426">MIPLKTLGRMLRPGLIVAMAVMMTGCDWALFDPKGQIARDELTLLITCTVLMLLVVIPVIVMTLVFAWKYRASNTKARYEPNWSHSTAIEVVVWSIPCMIILVLAVLTWRSSHALDPYKPLESDTKPVQIEAISLDWKWLFVYPEENIAVVNELTFPVNTPLNFKITADSVMNAFFIPHLGSMIYSMAGMETKLHLIADEAGSYEGRSSHYSGAGFSKMHFIAHAVSNEEYQAWLAKVRGDAKVMDQKSFTELAAEKNHDYYPVTYYGSTEAGLFGAIMAKHMGESHHFGMKHDGKAKSHEAMGHEAMNHESMDHDAMDHEAMNHEAMGHEGHDAAAAPAAVEAAGHAGHNANESAEAAAAGNGPSGE</sequence>